<comment type="similarity">
    <text evidence="1">Belongs to the LysR transcriptional regulatory family.</text>
</comment>
<gene>
    <name evidence="8" type="primary">gcvA_1</name>
    <name evidence="7" type="synonym">gcvA_2</name>
    <name evidence="6" type="ORF">EIG79_06220</name>
    <name evidence="8" type="ORF">NCTC10926_01822</name>
    <name evidence="7" type="ORF">NCTC11296_01652</name>
</gene>
<dbReference type="SUPFAM" id="SSF53850">
    <property type="entry name" value="Periplasmic binding protein-like II"/>
    <property type="match status" value="1"/>
</dbReference>
<keyword evidence="2" id="KW-0805">Transcription regulation</keyword>
<evidence type="ECO:0000313" key="10">
    <source>
        <dbReference type="Proteomes" id="UP000254620"/>
    </source>
</evidence>
<dbReference type="Pfam" id="PF00126">
    <property type="entry name" value="HTH_1"/>
    <property type="match status" value="1"/>
</dbReference>
<accession>A0A0F5F0W1</accession>
<name>A0A0F5F0W1_AVIPA</name>
<dbReference type="GO" id="GO:0003700">
    <property type="term" value="F:DNA-binding transcription factor activity"/>
    <property type="evidence" value="ECO:0007669"/>
    <property type="project" value="InterPro"/>
</dbReference>
<dbReference type="InterPro" id="IPR036388">
    <property type="entry name" value="WH-like_DNA-bd_sf"/>
</dbReference>
<dbReference type="Pfam" id="PF03466">
    <property type="entry name" value="LysR_substrate"/>
    <property type="match status" value="1"/>
</dbReference>
<keyword evidence="4" id="KW-0804">Transcription</keyword>
<dbReference type="RefSeq" id="WP_017805980.1">
    <property type="nucleotide sequence ID" value="NZ_JBANLW010000025.1"/>
</dbReference>
<proteinExistence type="inferred from homology"/>
<reference evidence="9 10" key="1">
    <citation type="submission" date="2018-06" db="EMBL/GenBank/DDBJ databases">
        <authorList>
            <consortium name="Pathogen Informatics"/>
            <person name="Doyle S."/>
        </authorList>
    </citation>
    <scope>NUCLEOTIDE SEQUENCE [LARGE SCALE GENOMIC DNA]</scope>
    <source>
        <strain evidence="8 10">NCTC10926</strain>
        <strain evidence="7 9">NCTC11296</strain>
    </source>
</reference>
<reference evidence="6 11" key="2">
    <citation type="submission" date="2018-11" db="EMBL/GenBank/DDBJ databases">
        <title>Sequencing Av. paragallinarum serogroups.</title>
        <authorList>
            <person name="Hellmuth J.E."/>
            <person name="Boucher C.E."/>
            <person name="Cason E.D."/>
        </authorList>
    </citation>
    <scope>NUCLEOTIDE SEQUENCE [LARGE SCALE GENOMIC DNA]</scope>
    <source>
        <strain evidence="6 11">SA-3</strain>
    </source>
</reference>
<organism evidence="6 11">
    <name type="scientific">Avibacterium paragallinarum</name>
    <name type="common">Haemophilus gallinarum</name>
    <dbReference type="NCBI Taxonomy" id="728"/>
    <lineage>
        <taxon>Bacteria</taxon>
        <taxon>Pseudomonadati</taxon>
        <taxon>Pseudomonadota</taxon>
        <taxon>Gammaproteobacteria</taxon>
        <taxon>Pasteurellales</taxon>
        <taxon>Pasteurellaceae</taxon>
        <taxon>Avibacterium</taxon>
    </lineage>
</organism>
<evidence type="ECO:0000256" key="4">
    <source>
        <dbReference type="ARBA" id="ARBA00023163"/>
    </source>
</evidence>
<dbReference type="Proteomes" id="UP000254465">
    <property type="component" value="Unassembled WGS sequence"/>
</dbReference>
<dbReference type="InterPro" id="IPR000847">
    <property type="entry name" value="LysR_HTH_N"/>
</dbReference>
<dbReference type="FunFam" id="1.10.10.10:FF:000001">
    <property type="entry name" value="LysR family transcriptional regulator"/>
    <property type="match status" value="1"/>
</dbReference>
<keyword evidence="3" id="KW-0238">DNA-binding</keyword>
<dbReference type="eggNOG" id="COG0583">
    <property type="taxonomic scope" value="Bacteria"/>
</dbReference>
<dbReference type="SUPFAM" id="SSF46785">
    <property type="entry name" value="Winged helix' DNA-binding domain"/>
    <property type="match status" value="1"/>
</dbReference>
<evidence type="ECO:0000313" key="9">
    <source>
        <dbReference type="Proteomes" id="UP000254465"/>
    </source>
</evidence>
<dbReference type="STRING" id="728.VY92_09295"/>
<dbReference type="EMBL" id="UGHK01000002">
    <property type="protein sequence ID" value="STO71739.1"/>
    <property type="molecule type" value="Genomic_DNA"/>
</dbReference>
<dbReference type="Proteomes" id="UP000254620">
    <property type="component" value="Unassembled WGS sequence"/>
</dbReference>
<evidence type="ECO:0000256" key="3">
    <source>
        <dbReference type="ARBA" id="ARBA00023125"/>
    </source>
</evidence>
<dbReference type="GO" id="GO:0043565">
    <property type="term" value="F:sequence-specific DNA binding"/>
    <property type="evidence" value="ECO:0007669"/>
    <property type="project" value="TreeGrafter"/>
</dbReference>
<dbReference type="InterPro" id="IPR058163">
    <property type="entry name" value="LysR-type_TF_proteobact-type"/>
</dbReference>
<dbReference type="InterPro" id="IPR036390">
    <property type="entry name" value="WH_DNA-bd_sf"/>
</dbReference>
<evidence type="ECO:0000313" key="6">
    <source>
        <dbReference type="EMBL" id="RZN59317.1"/>
    </source>
</evidence>
<dbReference type="PANTHER" id="PTHR30537">
    <property type="entry name" value="HTH-TYPE TRANSCRIPTIONAL REGULATOR"/>
    <property type="match status" value="1"/>
</dbReference>
<dbReference type="PROSITE" id="PS50931">
    <property type="entry name" value="HTH_LYSR"/>
    <property type="match status" value="1"/>
</dbReference>
<evidence type="ECO:0000256" key="1">
    <source>
        <dbReference type="ARBA" id="ARBA00009437"/>
    </source>
</evidence>
<dbReference type="OrthoDB" id="8885940at2"/>
<dbReference type="EMBL" id="UFSW01000001">
    <property type="protein sequence ID" value="SUU98394.1"/>
    <property type="molecule type" value="Genomic_DNA"/>
</dbReference>
<dbReference type="Gene3D" id="1.10.10.10">
    <property type="entry name" value="Winged helix-like DNA-binding domain superfamily/Winged helix DNA-binding domain"/>
    <property type="match status" value="1"/>
</dbReference>
<dbReference type="InterPro" id="IPR005119">
    <property type="entry name" value="LysR_subst-bd"/>
</dbReference>
<dbReference type="Proteomes" id="UP000294229">
    <property type="component" value="Unassembled WGS sequence"/>
</dbReference>
<evidence type="ECO:0000313" key="11">
    <source>
        <dbReference type="Proteomes" id="UP000294229"/>
    </source>
</evidence>
<evidence type="ECO:0000313" key="8">
    <source>
        <dbReference type="EMBL" id="SUU98394.1"/>
    </source>
</evidence>
<dbReference type="PANTHER" id="PTHR30537:SF5">
    <property type="entry name" value="HTH-TYPE TRANSCRIPTIONAL ACTIVATOR TTDR-RELATED"/>
    <property type="match status" value="1"/>
</dbReference>
<feature type="domain" description="HTH lysR-type" evidence="5">
    <location>
        <begin position="1"/>
        <end position="59"/>
    </location>
</feature>
<dbReference type="EMBL" id="RQXS01000023">
    <property type="protein sequence ID" value="RZN59317.1"/>
    <property type="molecule type" value="Genomic_DNA"/>
</dbReference>
<dbReference type="GO" id="GO:0006351">
    <property type="term" value="P:DNA-templated transcription"/>
    <property type="evidence" value="ECO:0007669"/>
    <property type="project" value="TreeGrafter"/>
</dbReference>
<protein>
    <submittedName>
        <fullName evidence="8">Gcv operon activator</fullName>
    </submittedName>
    <submittedName>
        <fullName evidence="6">LysR family transcriptional regulator</fullName>
    </submittedName>
</protein>
<dbReference type="Gene3D" id="3.40.190.290">
    <property type="match status" value="1"/>
</dbReference>
<evidence type="ECO:0000259" key="5">
    <source>
        <dbReference type="PROSITE" id="PS50931"/>
    </source>
</evidence>
<sequence length="306" mass="35693">MNKLDALRYFSVASETLNFREAAQRLAVSPQVVTRMIAELENLLGERLFQRNTRSIKLTEFGEQFLPQAQQLLVDSERLFSSQKINDKAMQGIVRITVPPMPYNDQLLYELLTALEPYPDLVIDWRVSLDKLKTIDDQIDIGLRVCLEPEQDWIAHHIFTLQEKIVAAPKLLQRLGTPESLQDLALNYPLSGLINPKLKRIWHWQINTQQHFIPTHPKFLASDMYSELQSALAGRTCSQLIDILCQPYIDQGKLVELFPEVEKQKWRLYLYRPYQNVVSERVLFVFEKLKTILQDIVKQIEMEKSE</sequence>
<evidence type="ECO:0000313" key="7">
    <source>
        <dbReference type="EMBL" id="STO71739.1"/>
    </source>
</evidence>
<evidence type="ECO:0000256" key="2">
    <source>
        <dbReference type="ARBA" id="ARBA00023015"/>
    </source>
</evidence>
<dbReference type="AlphaFoldDB" id="A0A0F5F0W1"/>